<feature type="transmembrane region" description="Helical" evidence="23">
    <location>
        <begin position="1019"/>
        <end position="1042"/>
    </location>
</feature>
<feature type="domain" description="Bulb-type lectin" evidence="26">
    <location>
        <begin position="1831"/>
        <end position="1953"/>
    </location>
</feature>
<feature type="signal peptide" evidence="24">
    <location>
        <begin position="1"/>
        <end position="21"/>
    </location>
</feature>
<evidence type="ECO:0000256" key="6">
    <source>
        <dbReference type="ARBA" id="ARBA00022536"/>
    </source>
</evidence>
<dbReference type="PROSITE" id="PS50948">
    <property type="entry name" value="PAN"/>
    <property type="match status" value="4"/>
</dbReference>
<keyword evidence="3" id="KW-0713">Self-incompatibility</keyword>
<evidence type="ECO:0000256" key="9">
    <source>
        <dbReference type="ARBA" id="ARBA00022692"/>
    </source>
</evidence>
<feature type="transmembrane region" description="Helical" evidence="23">
    <location>
        <begin position="2243"/>
        <end position="2265"/>
    </location>
</feature>
<dbReference type="Pfam" id="PF11883">
    <property type="entry name" value="DUF3403"/>
    <property type="match status" value="1"/>
</dbReference>
<feature type="domain" description="Bulb-type lectin" evidence="26">
    <location>
        <begin position="1048"/>
        <end position="1170"/>
    </location>
</feature>
<feature type="domain" description="Apple" evidence="27">
    <location>
        <begin position="1361"/>
        <end position="1447"/>
    </location>
</feature>
<dbReference type="PROSITE" id="PS50927">
    <property type="entry name" value="BULB_LECTIN"/>
    <property type="match status" value="4"/>
</dbReference>
<accession>A0A816NTY3</accession>
<keyword evidence="9 23" id="KW-0812">Transmembrane</keyword>
<dbReference type="GO" id="GO:0045087">
    <property type="term" value="P:innate immune response"/>
    <property type="evidence" value="ECO:0007669"/>
    <property type="project" value="UniProtKB-ARBA"/>
</dbReference>
<dbReference type="SUPFAM" id="SSF51110">
    <property type="entry name" value="alpha-D-mannose-specific plant lectins"/>
    <property type="match status" value="4"/>
</dbReference>
<dbReference type="InterPro" id="IPR011009">
    <property type="entry name" value="Kinase-like_dom_sf"/>
</dbReference>
<dbReference type="CDD" id="cd14066">
    <property type="entry name" value="STKc_IRAK"/>
    <property type="match status" value="3"/>
</dbReference>
<dbReference type="CDD" id="cd01098">
    <property type="entry name" value="PAN_AP_plant"/>
    <property type="match status" value="4"/>
</dbReference>
<feature type="domain" description="Apple" evidence="27">
    <location>
        <begin position="330"/>
        <end position="409"/>
    </location>
</feature>
<keyword evidence="19" id="KW-0325">Glycoprotein</keyword>
<evidence type="ECO:0000256" key="24">
    <source>
        <dbReference type="SAM" id="SignalP"/>
    </source>
</evidence>
<feature type="chain" id="PRO_5032565097" description="non-specific serine/threonine protein kinase" evidence="24">
    <location>
        <begin position="22"/>
        <end position="2625"/>
    </location>
</feature>
<dbReference type="SMART" id="SM00473">
    <property type="entry name" value="PAN_AP"/>
    <property type="match status" value="4"/>
</dbReference>
<dbReference type="Pfam" id="PF00954">
    <property type="entry name" value="S_locus_glycop"/>
    <property type="match status" value="3"/>
</dbReference>
<evidence type="ECO:0000259" key="26">
    <source>
        <dbReference type="PROSITE" id="PS50927"/>
    </source>
</evidence>
<evidence type="ECO:0000313" key="28">
    <source>
        <dbReference type="EMBL" id="CAF2040216.1"/>
    </source>
</evidence>
<dbReference type="CDD" id="cd12087">
    <property type="entry name" value="TM_EGFR-like"/>
    <property type="match status" value="1"/>
</dbReference>
<comment type="catalytic activity">
    <reaction evidence="21">
        <text>L-seryl-[protein] + ATP = O-phospho-L-seryl-[protein] + ADP + H(+)</text>
        <dbReference type="Rhea" id="RHEA:17989"/>
        <dbReference type="Rhea" id="RHEA-COMP:9863"/>
        <dbReference type="Rhea" id="RHEA-COMP:11604"/>
        <dbReference type="ChEBI" id="CHEBI:15378"/>
        <dbReference type="ChEBI" id="CHEBI:29999"/>
        <dbReference type="ChEBI" id="CHEBI:30616"/>
        <dbReference type="ChEBI" id="CHEBI:83421"/>
        <dbReference type="ChEBI" id="CHEBI:456216"/>
        <dbReference type="EC" id="2.7.11.1"/>
    </reaction>
</comment>
<evidence type="ECO:0000256" key="15">
    <source>
        <dbReference type="ARBA" id="ARBA00022989"/>
    </source>
</evidence>
<evidence type="ECO:0000256" key="23">
    <source>
        <dbReference type="SAM" id="Phobius"/>
    </source>
</evidence>
<feature type="transmembrane region" description="Helical" evidence="23">
    <location>
        <begin position="1458"/>
        <end position="1480"/>
    </location>
</feature>
<dbReference type="Gene3D" id="3.30.200.20">
    <property type="entry name" value="Phosphorylase Kinase, domain 1"/>
    <property type="match status" value="3"/>
</dbReference>
<dbReference type="InterPro" id="IPR003609">
    <property type="entry name" value="Pan_app"/>
</dbReference>
<protein>
    <recommendedName>
        <fullName evidence="2">non-specific serine/threonine protein kinase</fullName>
        <ecNumber evidence="2">2.7.11.1</ecNumber>
    </recommendedName>
</protein>
<evidence type="ECO:0000256" key="10">
    <source>
        <dbReference type="ARBA" id="ARBA00022729"/>
    </source>
</evidence>
<dbReference type="FunFam" id="3.30.200.20:FF:000195">
    <property type="entry name" value="G-type lectin S-receptor-like serine/threonine-protein kinase"/>
    <property type="match status" value="2"/>
</dbReference>
<dbReference type="GO" id="GO:0005524">
    <property type="term" value="F:ATP binding"/>
    <property type="evidence" value="ECO:0007669"/>
    <property type="project" value="UniProtKB-UniRule"/>
</dbReference>
<name>A0A816NTY3_BRANA</name>
<evidence type="ECO:0000259" key="25">
    <source>
        <dbReference type="PROSITE" id="PS50011"/>
    </source>
</evidence>
<feature type="domain" description="Protein kinase" evidence="25">
    <location>
        <begin position="490"/>
        <end position="755"/>
    </location>
</feature>
<feature type="domain" description="Protein kinase" evidence="25">
    <location>
        <begin position="2312"/>
        <end position="2597"/>
    </location>
</feature>
<keyword evidence="14 22" id="KW-0067">ATP-binding</keyword>
<dbReference type="GO" id="GO:0005886">
    <property type="term" value="C:plasma membrane"/>
    <property type="evidence" value="ECO:0007669"/>
    <property type="project" value="UniProtKB-SubCell"/>
</dbReference>
<dbReference type="InterPro" id="IPR017441">
    <property type="entry name" value="Protein_kinase_ATP_BS"/>
</dbReference>
<dbReference type="Pfam" id="PF07714">
    <property type="entry name" value="PK_Tyr_Ser-Thr"/>
    <property type="match status" value="3"/>
</dbReference>
<dbReference type="InterPro" id="IPR000858">
    <property type="entry name" value="S_locus_glycoprot_dom"/>
</dbReference>
<dbReference type="PANTHER" id="PTHR32444">
    <property type="entry name" value="BULB-TYPE LECTIN DOMAIN-CONTAINING PROTEIN"/>
    <property type="match status" value="1"/>
</dbReference>
<dbReference type="FunFam" id="1.10.510.10:FF:000345">
    <property type="entry name" value="G-type lectin S-receptor-like serine/threonine-protein kinase"/>
    <property type="match status" value="3"/>
</dbReference>
<sequence>MEMTWLAFFLLFTMILSFSHGEITTESPLSIVKTLSSSNGVYELGFFSPNNSQNQYVGIWFKGITPRVVVWVANREKPVTDSKANLSISSNGTLLLLDRNHGAVWSSGGTFASNSSRAELSDSGNLIVIDNVSGRTLWESFAHLSDTMLPFSPLTCDLTTGEKRVLTSWKSYTDPSPGDFVTQITPQVPSQVLTTRGSKPYYRSGPWAKTRFTGIPLMNETLASEFSYPQDANGSVSFSFVGRDSKLSRLVLTPEGHLKRFQHRGTEWDLTYEGPANSCDVYGLCGPFGLCVRSVPPKCKCFKGFVPKYKEEWERGNWTEGCVRRTELLCYGNSTGKSQNVFHHVANIKPPDFYKFANLDAEECYQSCLQNCSCLAFAFIREIGCLMWNHELMDTVQFSSGGELLSIRLARSELDGNKRKKTITASLVSLFLFVILGSSVFCVWRYRVKHNEIISNNASQDAWSNDLTPQDFSSLCFFEMNTIQTATNNFSLSNKLGHGGFGSVYKGKLQDGKEIAVKRLSSSCRQGKEEFMNEIVLISKLQHRNLVRILGCCIEGEERLLIYEFMVNKSLDTFLFDSSKKHKIDWQKRFDIIQGIARGLLYLHHDSRLRVIHRDLKVSNILLDENMNPKISDFGLARMFEGTQCEENTRRVVGTLGYMSPEYAWTGIFSEKSDIYAFGVLLLEIISGEKISRFNYAKEGKDLLEYQNEKEARKIMNGGEDEVVDKFREYSDEISEKMTRQTLSSPNGVYELGFFSPNNTLNKYVGVWFKNITPQVVVWVANRDKPVTKTAANLTISSNGSLILLDGKQDVIWSTGEAFTSKKCHAELLDTGNLVVTDDVSGKTLWQSFGNLGNTMLPQSSVSYDIPRGKKHVLTSWKSNNDPSPGEYSLEFTPQVPPQGLIRRGSKPYWRSGPWAKTKFSGIPGIDASYTQGKEADIFYHMKHVKTPDMYQFASFLNAEQCHQGCLGNCSCTAFAYISGIGCLVWNRELVDTVQFSSDGESLSLRLASSELVGSSRTMIIAGATASLSLLTILVFSAYTFWRYRAKQNAINSSSPLSIGQTLSSPGGFYELGFFSPNNTGNQYIGIWFKKIVPRVIVWVANRDKPVTSSAANLTISRNGSLTLVDEKQAVIWSTGEASFPSSRSHAELLDTGNLVLIDDVSRTTIWESFENLGNTMLPQSTLMYDLSHGKKRELTSWKSYSDPSLGNFSLEITPQVPLQGLIRRGSVPYWRTGPWAKTRFTGFPQFDESYVSPFSVVQDLATGTGSFSYSTLRNFNLSYLTLTPEGNMEIYWDQGQKWMHHLTEPEHSCDIYGTCGPFGLCVRSSTPRCICLKGFVPKKDVEWRKGNWTSGCVRRAQLSCQAKSSTKTQGRDTDIFYRMTNVKTPDLHQFASFLDADMCYQGCLGNCSCTAFAYISGIGCLVWNGKLVDTVQFMSNGETISIRLASSELAGSHRTKIIVATTACLSIFAILVFTAFMFWRYRAKQKEPTHVGINTLQNAWKNDFEPQDISGVNFFEMHTIRTATDNFSSSNKLGQGGFGPVYKGKLLDGKEIAAKRLSSSSDQGTGEFLNEIRLISKLQHRNLVRLLGYCIEGEEKLLIYEFMVNKSLDIFLFDSTLKLEIDWAKRFEIIQGIARGLLYLHRDSRLRVIHRDLKVSNILLDEKMNPKISDFGLARMFQGTQYQDNTRRVVGTLGYMSPEYAWAGLFSEKSDIYSLGVLMLEIISGKKISRFSFGDGSKGLLAYAWESWFETGGADLLDQDLTDSCNIYEVARCVQIGLLCVQHEASDRPNTLQVLSMITSTTELPTPKQPIFAAQTLNDVFTSEFSSYGYAAITRASPLSIGQTLSSPDGSYEFGFFSPNNTRNQYVGVWFKNITPQVVVWVGNRDKPVTKTPANLTLSTNGSLVLLQGEEQDLVWSIGETFSSNELRGELLDNGNFVLVDAVSGRILWQSFEHLGDTMLPQSSVMYNVPNNNKRVLSSWKSPTDPSSGEFIAELTTQLPPQGFIMRGTIPYWRGGPWARERFTGTPEMDDSHVSQFSVSQDASAGTGFLTYSLQRNSNLSYTTLTPEGSLKIRWHDGSGWVTDFEAPVSSCDVYNTCGPYGLCVRSNPPKCECLKGFIPRSDEEWNRRNWTGGCVRRTDLSCRVNSSVTTTTQGNGADVFDVVANVKPPDFYEYLSLINAEECSQRCRGNCSCMAFSFVDQIGCLVWYRELVDVMQFSAGGEVLSIRLASSELGGSNRTKIIVASAVSVCVFMIMVLASYWFWRRRHKAKQNDSTTTTMETSEDAWKEELKQQDVYFFDMQTILAITDNFSIEKKLGQGGFGPVYKGKLQDGKEIAIKRLSSSSGQGKQEFMNEIVLISKLQHRNLVRLMGCCIEGEEKLLIYEFLVNKSLNTFIFDSTKKLELDWPKRFEIIQGIACGLLYLHRDSCLRVVHRDLKVSNILLDEEMNPKISDFGLARMFQGTQHQANTRRVVGTLGYMSPEYAWTGMFSEKSDIYAFGVLLLEIITGKRISSFTIGEEGKSLLEYTWDCWRESGGADLLDQDISSSGSDSEVARCVQIGLLCIQQQALDRPNIAQVMSMLTTEMDLPEPKQPVFALQIQESDSDSKTMYSVNEITQTAIFGR</sequence>
<dbReference type="FunFam" id="2.90.10.30:FF:000003">
    <property type="entry name" value="Os04g0303100 protein"/>
    <property type="match status" value="3"/>
</dbReference>
<keyword evidence="15 23" id="KW-1133">Transmembrane helix</keyword>
<feature type="domain" description="Bulb-type lectin" evidence="26">
    <location>
        <begin position="20"/>
        <end position="141"/>
    </location>
</feature>
<evidence type="ECO:0000256" key="7">
    <source>
        <dbReference type="ARBA" id="ARBA00022553"/>
    </source>
</evidence>
<evidence type="ECO:0000256" key="8">
    <source>
        <dbReference type="ARBA" id="ARBA00022679"/>
    </source>
</evidence>
<evidence type="ECO:0000256" key="11">
    <source>
        <dbReference type="ARBA" id="ARBA00022734"/>
    </source>
</evidence>
<evidence type="ECO:0000256" key="12">
    <source>
        <dbReference type="ARBA" id="ARBA00022741"/>
    </source>
</evidence>
<dbReference type="InterPro" id="IPR008271">
    <property type="entry name" value="Ser/Thr_kinase_AS"/>
</dbReference>
<dbReference type="FunFam" id="3.30.200.20:FF:000401">
    <property type="entry name" value="G-type lectin S-receptor-like serine/threonine-protein kinase SD1-29"/>
    <property type="match status" value="1"/>
</dbReference>
<dbReference type="CDD" id="cd00028">
    <property type="entry name" value="B_lectin"/>
    <property type="match status" value="4"/>
</dbReference>
<dbReference type="InterPro" id="IPR001480">
    <property type="entry name" value="Bulb-type_lectin_dom"/>
</dbReference>
<dbReference type="Gene3D" id="1.10.510.10">
    <property type="entry name" value="Transferase(Phosphotransferase) domain 1"/>
    <property type="match status" value="3"/>
</dbReference>
<feature type="domain" description="Apple" evidence="27">
    <location>
        <begin position="934"/>
        <end position="1009"/>
    </location>
</feature>
<evidence type="ECO:0000256" key="2">
    <source>
        <dbReference type="ARBA" id="ARBA00012513"/>
    </source>
</evidence>
<keyword evidence="6" id="KW-0245">EGF-like domain</keyword>
<keyword evidence="13" id="KW-0418">Kinase</keyword>
<dbReference type="EC" id="2.7.11.1" evidence="2"/>
<dbReference type="GO" id="GO:0031625">
    <property type="term" value="F:ubiquitin protein ligase binding"/>
    <property type="evidence" value="ECO:0007669"/>
    <property type="project" value="UniProtKB-ARBA"/>
</dbReference>
<dbReference type="SUPFAM" id="SSF56112">
    <property type="entry name" value="Protein kinase-like (PK-like)"/>
    <property type="match status" value="3"/>
</dbReference>
<dbReference type="InterPro" id="IPR021820">
    <property type="entry name" value="S-locus_recpt_kinase_C"/>
</dbReference>
<evidence type="ECO:0000256" key="22">
    <source>
        <dbReference type="PROSITE-ProRule" id="PRU10141"/>
    </source>
</evidence>
<dbReference type="Pfam" id="PF01453">
    <property type="entry name" value="B_lectin"/>
    <property type="match status" value="4"/>
</dbReference>
<comment type="catalytic activity">
    <reaction evidence="20">
        <text>L-threonyl-[protein] + ATP = O-phospho-L-threonyl-[protein] + ADP + H(+)</text>
        <dbReference type="Rhea" id="RHEA:46608"/>
        <dbReference type="Rhea" id="RHEA-COMP:11060"/>
        <dbReference type="Rhea" id="RHEA-COMP:11605"/>
        <dbReference type="ChEBI" id="CHEBI:15378"/>
        <dbReference type="ChEBI" id="CHEBI:30013"/>
        <dbReference type="ChEBI" id="CHEBI:30616"/>
        <dbReference type="ChEBI" id="CHEBI:61977"/>
        <dbReference type="ChEBI" id="CHEBI:456216"/>
        <dbReference type="EC" id="2.7.11.1"/>
    </reaction>
</comment>
<feature type="domain" description="Protein kinase" evidence="25">
    <location>
        <begin position="1528"/>
        <end position="1813"/>
    </location>
</feature>
<keyword evidence="7" id="KW-0597">Phosphoprotein</keyword>
<keyword evidence="17" id="KW-1015">Disulfide bond</keyword>
<dbReference type="EMBL" id="HG994363">
    <property type="protein sequence ID" value="CAF2040216.1"/>
    <property type="molecule type" value="Genomic_DNA"/>
</dbReference>
<evidence type="ECO:0000256" key="21">
    <source>
        <dbReference type="ARBA" id="ARBA00048679"/>
    </source>
</evidence>
<evidence type="ECO:0000256" key="1">
    <source>
        <dbReference type="ARBA" id="ARBA00004251"/>
    </source>
</evidence>
<dbReference type="Pfam" id="PF08276">
    <property type="entry name" value="PAN_2"/>
    <property type="match status" value="4"/>
</dbReference>
<feature type="binding site" evidence="22">
    <location>
        <position position="518"/>
    </location>
    <ligand>
        <name>ATP</name>
        <dbReference type="ChEBI" id="CHEBI:30616"/>
    </ligand>
</feature>
<evidence type="ECO:0000256" key="3">
    <source>
        <dbReference type="ARBA" id="ARBA00022471"/>
    </source>
</evidence>
<evidence type="ECO:0000256" key="14">
    <source>
        <dbReference type="ARBA" id="ARBA00022840"/>
    </source>
</evidence>
<keyword evidence="4" id="KW-1003">Cell membrane</keyword>
<dbReference type="InterPro" id="IPR000719">
    <property type="entry name" value="Prot_kinase_dom"/>
</dbReference>
<keyword evidence="12 22" id="KW-0547">Nucleotide-binding</keyword>
<dbReference type="Gene3D" id="2.90.10.10">
    <property type="entry name" value="Bulb-type lectin domain"/>
    <property type="match status" value="3"/>
</dbReference>
<keyword evidence="5" id="KW-0723">Serine/threonine-protein kinase</keyword>
<keyword evidence="18" id="KW-0675">Receptor</keyword>
<keyword evidence="16 23" id="KW-0472">Membrane</keyword>
<evidence type="ECO:0000256" key="20">
    <source>
        <dbReference type="ARBA" id="ARBA00047899"/>
    </source>
</evidence>
<dbReference type="InterPro" id="IPR000742">
    <property type="entry name" value="EGF"/>
</dbReference>
<evidence type="ECO:0000256" key="5">
    <source>
        <dbReference type="ARBA" id="ARBA00022527"/>
    </source>
</evidence>
<dbReference type="SMART" id="SM00108">
    <property type="entry name" value="B_lectin"/>
    <property type="match status" value="4"/>
</dbReference>
<evidence type="ECO:0000256" key="13">
    <source>
        <dbReference type="ARBA" id="ARBA00022777"/>
    </source>
</evidence>
<dbReference type="PROSITE" id="PS50011">
    <property type="entry name" value="PROTEIN_KINASE_DOM"/>
    <property type="match status" value="3"/>
</dbReference>
<dbReference type="GO" id="GO:0030246">
    <property type="term" value="F:carbohydrate binding"/>
    <property type="evidence" value="ECO:0007669"/>
    <property type="project" value="UniProtKB-KW"/>
</dbReference>
<dbReference type="PROSITE" id="PS00107">
    <property type="entry name" value="PROTEIN_KINASE_ATP"/>
    <property type="match status" value="1"/>
</dbReference>
<evidence type="ECO:0000256" key="17">
    <source>
        <dbReference type="ARBA" id="ARBA00023157"/>
    </source>
</evidence>
<evidence type="ECO:0000259" key="27">
    <source>
        <dbReference type="PROSITE" id="PS50948"/>
    </source>
</evidence>
<dbReference type="PANTHER" id="PTHR32444:SF235">
    <property type="entry name" value="OS01G0783900 PROTEIN"/>
    <property type="match status" value="1"/>
</dbReference>
<dbReference type="SMART" id="SM00181">
    <property type="entry name" value="EGF"/>
    <property type="match status" value="3"/>
</dbReference>
<proteinExistence type="predicted"/>
<comment type="subcellular location">
    <subcellularLocation>
        <location evidence="1">Cell membrane</location>
        <topology evidence="1">Single-pass type I membrane protein</topology>
    </subcellularLocation>
</comment>
<dbReference type="Proteomes" id="UP001295469">
    <property type="component" value="Chromosome A09"/>
</dbReference>
<evidence type="ECO:0000256" key="16">
    <source>
        <dbReference type="ARBA" id="ARBA00023136"/>
    </source>
</evidence>
<reference evidence="28" key="1">
    <citation type="submission" date="2021-01" db="EMBL/GenBank/DDBJ databases">
        <authorList>
            <consortium name="Genoscope - CEA"/>
            <person name="William W."/>
        </authorList>
    </citation>
    <scope>NUCLEOTIDE SEQUENCE</scope>
</reference>
<keyword evidence="10 24" id="KW-0732">Signal</keyword>
<dbReference type="GO" id="GO:0004674">
    <property type="term" value="F:protein serine/threonine kinase activity"/>
    <property type="evidence" value="ECO:0007669"/>
    <property type="project" value="UniProtKB-KW"/>
</dbReference>
<dbReference type="GO" id="GO:0060320">
    <property type="term" value="P:rejection of self pollen"/>
    <property type="evidence" value="ECO:0007669"/>
    <property type="project" value="UniProtKB-KW"/>
</dbReference>
<feature type="domain" description="Bulb-type lectin" evidence="26">
    <location>
        <begin position="728"/>
        <end position="849"/>
    </location>
</feature>
<feature type="domain" description="Apple" evidence="27">
    <location>
        <begin position="2144"/>
        <end position="2232"/>
    </location>
</feature>
<evidence type="ECO:0000256" key="4">
    <source>
        <dbReference type="ARBA" id="ARBA00022475"/>
    </source>
</evidence>
<dbReference type="FunFam" id="2.90.10.10:FF:000003">
    <property type="entry name" value="G-type lectin S-receptor-like serine/threonine-protein kinase"/>
    <property type="match status" value="4"/>
</dbReference>
<gene>
    <name evidence="28" type="ORF">DARMORV10_A09P16790.1</name>
</gene>
<dbReference type="SMART" id="SM00220">
    <property type="entry name" value="S_TKc"/>
    <property type="match status" value="3"/>
</dbReference>
<dbReference type="InterPro" id="IPR001245">
    <property type="entry name" value="Ser-Thr/Tyr_kinase_cat_dom"/>
</dbReference>
<organism evidence="28">
    <name type="scientific">Brassica napus</name>
    <name type="common">Rape</name>
    <dbReference type="NCBI Taxonomy" id="3708"/>
    <lineage>
        <taxon>Eukaryota</taxon>
        <taxon>Viridiplantae</taxon>
        <taxon>Streptophyta</taxon>
        <taxon>Embryophyta</taxon>
        <taxon>Tracheophyta</taxon>
        <taxon>Spermatophyta</taxon>
        <taxon>Magnoliopsida</taxon>
        <taxon>eudicotyledons</taxon>
        <taxon>Gunneridae</taxon>
        <taxon>Pentapetalae</taxon>
        <taxon>rosids</taxon>
        <taxon>malvids</taxon>
        <taxon>Brassicales</taxon>
        <taxon>Brassicaceae</taxon>
        <taxon>Brassiceae</taxon>
        <taxon>Brassica</taxon>
    </lineage>
</organism>
<evidence type="ECO:0000256" key="19">
    <source>
        <dbReference type="ARBA" id="ARBA00023180"/>
    </source>
</evidence>
<dbReference type="Gene3D" id="2.90.10.30">
    <property type="match status" value="1"/>
</dbReference>
<keyword evidence="8" id="KW-0808">Transferase</keyword>
<dbReference type="InterPro" id="IPR036426">
    <property type="entry name" value="Bulb-type_lectin_dom_sf"/>
</dbReference>
<keyword evidence="11" id="KW-0430">Lectin</keyword>
<evidence type="ECO:0000256" key="18">
    <source>
        <dbReference type="ARBA" id="ARBA00023170"/>
    </source>
</evidence>
<dbReference type="PROSITE" id="PS00108">
    <property type="entry name" value="PROTEIN_KINASE_ST"/>
    <property type="match status" value="3"/>
</dbReference>